<sequence length="202" mass="20492">MRSTDRRIVAAGAVVTGLLWVGTGTAAAGPPADRGNLFPTVGAAYASLPAPDGDFYVHLSVFDGRGGEATAGVEVFGTYGPGEGEYFECFDGPLIGATLDGLDGATAEGSTTLVCGGPALPGDGAAHVTVDVEWEAYGPVDRSAVVIPGLPCVSLNKQRAAEVTGLVTITVALPEREPITATIEDGFGDVRTLTDICPRGRG</sequence>
<dbReference type="RefSeq" id="WP_130504148.1">
    <property type="nucleotide sequence ID" value="NZ_POQT01000015.1"/>
</dbReference>
<protein>
    <submittedName>
        <fullName evidence="1">Uncharacterized protein</fullName>
    </submittedName>
</protein>
<evidence type="ECO:0000313" key="2">
    <source>
        <dbReference type="Proteomes" id="UP000292507"/>
    </source>
</evidence>
<evidence type="ECO:0000313" key="1">
    <source>
        <dbReference type="EMBL" id="RZU30936.1"/>
    </source>
</evidence>
<dbReference type="Proteomes" id="UP000292507">
    <property type="component" value="Unassembled WGS sequence"/>
</dbReference>
<gene>
    <name evidence="1" type="ORF">BKA19_0572</name>
</gene>
<dbReference type="EMBL" id="SHKV01000001">
    <property type="protein sequence ID" value="RZU30936.1"/>
    <property type="molecule type" value="Genomic_DNA"/>
</dbReference>
<organism evidence="1 2">
    <name type="scientific">Blastococcus saxobsidens</name>
    <dbReference type="NCBI Taxonomy" id="138336"/>
    <lineage>
        <taxon>Bacteria</taxon>
        <taxon>Bacillati</taxon>
        <taxon>Actinomycetota</taxon>
        <taxon>Actinomycetes</taxon>
        <taxon>Geodermatophilales</taxon>
        <taxon>Geodermatophilaceae</taxon>
        <taxon>Blastococcus</taxon>
    </lineage>
</organism>
<accession>A0A4V2G1X5</accession>
<comment type="caution">
    <text evidence="1">The sequence shown here is derived from an EMBL/GenBank/DDBJ whole genome shotgun (WGS) entry which is preliminary data.</text>
</comment>
<name>A0A4V2G1X5_9ACTN</name>
<keyword evidence="2" id="KW-1185">Reference proteome</keyword>
<dbReference type="AlphaFoldDB" id="A0A4V2G1X5"/>
<proteinExistence type="predicted"/>
<reference evidence="1 2" key="1">
    <citation type="submission" date="2019-02" db="EMBL/GenBank/DDBJ databases">
        <title>Sequencing the genomes of 1000 actinobacteria strains.</title>
        <authorList>
            <person name="Klenk H.-P."/>
        </authorList>
    </citation>
    <scope>NUCLEOTIDE SEQUENCE [LARGE SCALE GENOMIC DNA]</scope>
    <source>
        <strain evidence="1 2">DSM 44509</strain>
    </source>
</reference>